<sequence>MVVVTPKSLLQILLSLVASSSSIGGAITRRSPVRRSSPETLTIATLDSMASPRVLTQDFLIIFGLALIQIVNAAYMVLLTPILNLGIKPLLLITFGNLTTSFFVLPFAVIFERKKWPTKLTLTLILQVLCIAFGGVTTFQALLLLGLKKTSPAIASAMPNLAPGVIFIIAACFGFEKVNMNCKYSMTKILGTMACLTGAITMSFLQSPSASSLPLNENMNQDWFIGCLCLLAAVLVVSCTTVLQAAVMIHIQAPFTLCAVTSSLGAVITAVVQIITGGNLDIGSPDINIWILIAVILMGGMLTASCLAFQTWCVMKKGPVLVSMFSPIQTVCSAVLASLLLGNFITWGSVGGMMVMFMGLYMVLWAKKKEDSLIYEADKENGRHATNDIEEPLLS</sequence>
<gene>
    <name evidence="1" type="ORF">IHE45_16G031400</name>
</gene>
<organism evidence="1 2">
    <name type="scientific">Dioscorea alata</name>
    <name type="common">Purple yam</name>
    <dbReference type="NCBI Taxonomy" id="55571"/>
    <lineage>
        <taxon>Eukaryota</taxon>
        <taxon>Viridiplantae</taxon>
        <taxon>Streptophyta</taxon>
        <taxon>Embryophyta</taxon>
        <taxon>Tracheophyta</taxon>
        <taxon>Spermatophyta</taxon>
        <taxon>Magnoliopsida</taxon>
        <taxon>Liliopsida</taxon>
        <taxon>Dioscoreales</taxon>
        <taxon>Dioscoreaceae</taxon>
        <taxon>Dioscorea</taxon>
    </lineage>
</organism>
<dbReference type="Proteomes" id="UP000827976">
    <property type="component" value="Chromosome 16"/>
</dbReference>
<proteinExistence type="predicted"/>
<keyword evidence="2" id="KW-1185">Reference proteome</keyword>
<protein>
    <submittedName>
        <fullName evidence="1">WAT1-related protein</fullName>
    </submittedName>
</protein>
<evidence type="ECO:0000313" key="2">
    <source>
        <dbReference type="Proteomes" id="UP000827976"/>
    </source>
</evidence>
<accession>A0ACB7UGR7</accession>
<dbReference type="EMBL" id="CM037026">
    <property type="protein sequence ID" value="KAH7659442.1"/>
    <property type="molecule type" value="Genomic_DNA"/>
</dbReference>
<reference evidence="2" key="1">
    <citation type="journal article" date="2022" name="Nat. Commun.">
        <title>Chromosome evolution and the genetic basis of agronomically important traits in greater yam.</title>
        <authorList>
            <person name="Bredeson J.V."/>
            <person name="Lyons J.B."/>
            <person name="Oniyinde I.O."/>
            <person name="Okereke N.R."/>
            <person name="Kolade O."/>
            <person name="Nnabue I."/>
            <person name="Nwadili C.O."/>
            <person name="Hribova E."/>
            <person name="Parker M."/>
            <person name="Nwogha J."/>
            <person name="Shu S."/>
            <person name="Carlson J."/>
            <person name="Kariba R."/>
            <person name="Muthemba S."/>
            <person name="Knop K."/>
            <person name="Barton G.J."/>
            <person name="Sherwood A.V."/>
            <person name="Lopez-Montes A."/>
            <person name="Asiedu R."/>
            <person name="Jamnadass R."/>
            <person name="Muchugi A."/>
            <person name="Goodstein D."/>
            <person name="Egesi C.N."/>
            <person name="Featherston J."/>
            <person name="Asfaw A."/>
            <person name="Simpson G.G."/>
            <person name="Dolezel J."/>
            <person name="Hendre P.S."/>
            <person name="Van Deynze A."/>
            <person name="Kumar P.L."/>
            <person name="Obidiegwu J.E."/>
            <person name="Bhattacharjee R."/>
            <person name="Rokhsar D.S."/>
        </authorList>
    </citation>
    <scope>NUCLEOTIDE SEQUENCE [LARGE SCALE GENOMIC DNA]</scope>
    <source>
        <strain evidence="2">cv. TDa95/00328</strain>
    </source>
</reference>
<evidence type="ECO:0000313" key="1">
    <source>
        <dbReference type="EMBL" id="KAH7659442.1"/>
    </source>
</evidence>
<comment type="caution">
    <text evidence="1">The sequence shown here is derived from an EMBL/GenBank/DDBJ whole genome shotgun (WGS) entry which is preliminary data.</text>
</comment>
<name>A0ACB7UGR7_DIOAL</name>